<dbReference type="AlphaFoldDB" id="A0A9P0HN31"/>
<protein>
    <recommendedName>
        <fullName evidence="12">Odorant receptor</fullName>
    </recommendedName>
</protein>
<feature type="transmembrane region" description="Helical" evidence="9">
    <location>
        <begin position="28"/>
        <end position="51"/>
    </location>
</feature>
<dbReference type="Proteomes" id="UP001152798">
    <property type="component" value="Chromosome 6"/>
</dbReference>
<evidence type="ECO:0000256" key="9">
    <source>
        <dbReference type="SAM" id="Phobius"/>
    </source>
</evidence>
<keyword evidence="6 9" id="KW-0472">Membrane</keyword>
<keyword evidence="2" id="KW-0716">Sensory transduction</keyword>
<dbReference type="EMBL" id="OV725082">
    <property type="protein sequence ID" value="CAH1404436.1"/>
    <property type="molecule type" value="Genomic_DNA"/>
</dbReference>
<keyword evidence="3 9" id="KW-0812">Transmembrane</keyword>
<organism evidence="10 11">
    <name type="scientific">Nezara viridula</name>
    <name type="common">Southern green stink bug</name>
    <name type="synonym">Cimex viridulus</name>
    <dbReference type="NCBI Taxonomy" id="85310"/>
    <lineage>
        <taxon>Eukaryota</taxon>
        <taxon>Metazoa</taxon>
        <taxon>Ecdysozoa</taxon>
        <taxon>Arthropoda</taxon>
        <taxon>Hexapoda</taxon>
        <taxon>Insecta</taxon>
        <taxon>Pterygota</taxon>
        <taxon>Neoptera</taxon>
        <taxon>Paraneoptera</taxon>
        <taxon>Hemiptera</taxon>
        <taxon>Heteroptera</taxon>
        <taxon>Panheteroptera</taxon>
        <taxon>Pentatomomorpha</taxon>
        <taxon>Pentatomoidea</taxon>
        <taxon>Pentatomidae</taxon>
        <taxon>Pentatominae</taxon>
        <taxon>Nezara</taxon>
    </lineage>
</organism>
<dbReference type="Pfam" id="PF02949">
    <property type="entry name" value="7tm_6"/>
    <property type="match status" value="1"/>
</dbReference>
<accession>A0A9P0HN31</accession>
<keyword evidence="11" id="KW-1185">Reference proteome</keyword>
<evidence type="ECO:0000256" key="4">
    <source>
        <dbReference type="ARBA" id="ARBA00022725"/>
    </source>
</evidence>
<evidence type="ECO:0000256" key="8">
    <source>
        <dbReference type="ARBA" id="ARBA00023224"/>
    </source>
</evidence>
<evidence type="ECO:0008006" key="12">
    <source>
        <dbReference type="Google" id="ProtNLM"/>
    </source>
</evidence>
<keyword evidence="4" id="KW-0552">Olfaction</keyword>
<dbReference type="OrthoDB" id="6631264at2759"/>
<evidence type="ECO:0000256" key="7">
    <source>
        <dbReference type="ARBA" id="ARBA00023170"/>
    </source>
</evidence>
<evidence type="ECO:0000256" key="1">
    <source>
        <dbReference type="ARBA" id="ARBA00004141"/>
    </source>
</evidence>
<keyword evidence="8" id="KW-0807">Transducer</keyword>
<sequence>MKFNAFRKHTICMTILGVRPPGGVRWEWLGVLLDIYLIVQLCCIATWGYLFFQGAFLYLPNAFMDRIVGLSAAVSVLGSLAKLITFRMKGHVLKELFDELGGFPVNTERAIFYFAGRLVAKVTLIYEVSVAAIVITHNMHIAIDPEIHRSSPYWTASKTSGTKGEIIRDYAFNLDSAIVALSANVIGDTLFLTLTNQICHRLLLLAETVSSIGKGIRPVEGLPVPEDADDGEVIKKCVEEHNLLLK</sequence>
<evidence type="ECO:0000313" key="11">
    <source>
        <dbReference type="Proteomes" id="UP001152798"/>
    </source>
</evidence>
<dbReference type="GO" id="GO:0005549">
    <property type="term" value="F:odorant binding"/>
    <property type="evidence" value="ECO:0007669"/>
    <property type="project" value="InterPro"/>
</dbReference>
<dbReference type="GO" id="GO:0004984">
    <property type="term" value="F:olfactory receptor activity"/>
    <property type="evidence" value="ECO:0007669"/>
    <property type="project" value="InterPro"/>
</dbReference>
<evidence type="ECO:0000313" key="10">
    <source>
        <dbReference type="EMBL" id="CAH1404436.1"/>
    </source>
</evidence>
<evidence type="ECO:0000256" key="3">
    <source>
        <dbReference type="ARBA" id="ARBA00022692"/>
    </source>
</evidence>
<evidence type="ECO:0000256" key="6">
    <source>
        <dbReference type="ARBA" id="ARBA00023136"/>
    </source>
</evidence>
<proteinExistence type="predicted"/>
<evidence type="ECO:0000256" key="5">
    <source>
        <dbReference type="ARBA" id="ARBA00022989"/>
    </source>
</evidence>
<evidence type="ECO:0000256" key="2">
    <source>
        <dbReference type="ARBA" id="ARBA00022606"/>
    </source>
</evidence>
<reference evidence="10" key="1">
    <citation type="submission" date="2022-01" db="EMBL/GenBank/DDBJ databases">
        <authorList>
            <person name="King R."/>
        </authorList>
    </citation>
    <scope>NUCLEOTIDE SEQUENCE</scope>
</reference>
<gene>
    <name evidence="10" type="ORF">NEZAVI_LOCUS12845</name>
</gene>
<keyword evidence="5 9" id="KW-1133">Transmembrane helix</keyword>
<feature type="transmembrane region" description="Helical" evidence="9">
    <location>
        <begin position="63"/>
        <end position="84"/>
    </location>
</feature>
<dbReference type="InterPro" id="IPR004117">
    <property type="entry name" value="7tm6_olfct_rcpt"/>
</dbReference>
<dbReference type="GO" id="GO:0007165">
    <property type="term" value="P:signal transduction"/>
    <property type="evidence" value="ECO:0007669"/>
    <property type="project" value="UniProtKB-KW"/>
</dbReference>
<keyword evidence="7" id="KW-0675">Receptor</keyword>
<comment type="subcellular location">
    <subcellularLocation>
        <location evidence="1">Membrane</location>
        <topology evidence="1">Multi-pass membrane protein</topology>
    </subcellularLocation>
</comment>
<name>A0A9P0HN31_NEZVI</name>
<dbReference type="GO" id="GO:0016020">
    <property type="term" value="C:membrane"/>
    <property type="evidence" value="ECO:0007669"/>
    <property type="project" value="UniProtKB-SubCell"/>
</dbReference>